<evidence type="ECO:0000313" key="2">
    <source>
        <dbReference type="EMBL" id="NIJ58950.1"/>
    </source>
</evidence>
<evidence type="ECO:0000313" key="3">
    <source>
        <dbReference type="Proteomes" id="UP001429580"/>
    </source>
</evidence>
<dbReference type="Pfam" id="PF03009">
    <property type="entry name" value="GDPD"/>
    <property type="match status" value="1"/>
</dbReference>
<dbReference type="PANTHER" id="PTHR46320">
    <property type="entry name" value="GLYCEROPHOSPHODIESTER PHOSPHODIESTERASE 1"/>
    <property type="match status" value="1"/>
</dbReference>
<protein>
    <recommendedName>
        <fullName evidence="1">GP-PDE domain-containing protein</fullName>
    </recommendedName>
</protein>
<reference evidence="2 3" key="1">
    <citation type="submission" date="2020-03" db="EMBL/GenBank/DDBJ databases">
        <title>Genomic Encyclopedia of Type Strains, Phase IV (KMG-IV): sequencing the most valuable type-strain genomes for metagenomic binning, comparative biology and taxonomic classification.</title>
        <authorList>
            <person name="Goeker M."/>
        </authorList>
    </citation>
    <scope>NUCLEOTIDE SEQUENCE [LARGE SCALE GENOMIC DNA]</scope>
    <source>
        <strain evidence="2 3">DSM 103870</strain>
    </source>
</reference>
<name>A0ABX0V3Z2_9HYPH</name>
<dbReference type="Gene3D" id="3.20.20.190">
    <property type="entry name" value="Phosphatidylinositol (PI) phosphodiesterase"/>
    <property type="match status" value="1"/>
</dbReference>
<dbReference type="SUPFAM" id="SSF51120">
    <property type="entry name" value="beta-Roll"/>
    <property type="match status" value="1"/>
</dbReference>
<evidence type="ECO:0000259" key="1">
    <source>
        <dbReference type="PROSITE" id="PS51704"/>
    </source>
</evidence>
<dbReference type="Proteomes" id="UP001429580">
    <property type="component" value="Unassembled WGS sequence"/>
</dbReference>
<dbReference type="SUPFAM" id="SSF51695">
    <property type="entry name" value="PLC-like phosphodiesterases"/>
    <property type="match status" value="1"/>
</dbReference>
<proteinExistence type="predicted"/>
<dbReference type="PRINTS" id="PR00313">
    <property type="entry name" value="CABNDNGRPT"/>
</dbReference>
<dbReference type="PROSITE" id="PS51704">
    <property type="entry name" value="GP_PDE"/>
    <property type="match status" value="1"/>
</dbReference>
<sequence length="919" mass="98113">MTDTGVREEGVIYSGAFNFAFVRYDQNTVDAGYISAQQTADGSDGNNVTIALKRNTYWFALDHGRIDNSNRGDYHIRAGSATNDAINGIFVASIASNGVDWGFGDGVQYGAASIGYRSDNSLFVSVNEAPTGNEFNSDISAAYFDFSRFTGAWVRNGGNTVVSSAGFADKAEVSRNSDYTYTVTLDGVNSLTDGILLVTGGANKGVYTAARPKEDGSGWVIGTHNNTHNGYVYDNEDFGFTYIPTGHKDVTFGRVLSDGSSSVSNGNYNIVKLGTGEYKLTINGLTPKDGALVLSPEGLDGANIDNIVSYQEVEDGWIIQTRDIPSMQLEDAGETVHPDRFADLIGDVNPDYVNAPIDRIIDSYQDAKDGNTLIAAHRAGYYEDGARILPENSLKAIEHAISLGVDIIETDIQRTADGHYVLMHDGSVNRTTTGTGNVSSLTLEQIKSLNLVIEGTREVTDQKVLTIEELFAAIDDKVMVNLDKVSVANIPAIARLGEAAGVADQLLFKAAITNDASLAAVKAALDASPAGIHFMPIMYPGVSAAFVEKVFSTIPVDAVEINVYASGPGQVEDPGYFFMPEIKALFEQYDVRYFMNTLFQGSGNSSGSMSGNRGDFLGLERPDLVYGFWADQGVSIIQTDEPRIAINYLNENGYRLPLAVLGYDLADNEFGGQDIFLHDADALVADLGTDAIDRVFYDGEKATVVLPDNIEQGTLLDAAKDSNLFGGAGDNTLTGNAFDNVIRGGAGRDVMTGGKGADTFLFDAADQSGSRQIDLVTDFNIGEGDKLAFDGLGVHQQASGRGTSQAFTNGVLTNTISNMLSSLTNDVALATTYVASVMGQNSVAAFRFDDNWYVVQTGDRTGNINGLSNALTMLNPTGLRTVNNMAEGNLSIENVVELDLVGTTAIRDLGQIVGYDLVG</sequence>
<organism evidence="2 3">
    <name type="scientific">Pseudochelatococcus lubricantis</name>
    <dbReference type="NCBI Taxonomy" id="1538102"/>
    <lineage>
        <taxon>Bacteria</taxon>
        <taxon>Pseudomonadati</taxon>
        <taxon>Pseudomonadota</taxon>
        <taxon>Alphaproteobacteria</taxon>
        <taxon>Hyphomicrobiales</taxon>
        <taxon>Chelatococcaceae</taxon>
        <taxon>Pseudochelatococcus</taxon>
    </lineage>
</organism>
<comment type="caution">
    <text evidence="2">The sequence shown here is derived from an EMBL/GenBank/DDBJ whole genome shotgun (WGS) entry which is preliminary data.</text>
</comment>
<dbReference type="Pfam" id="PF00353">
    <property type="entry name" value="HemolysinCabind"/>
    <property type="match status" value="1"/>
</dbReference>
<feature type="domain" description="GP-PDE" evidence="1">
    <location>
        <begin position="372"/>
        <end position="649"/>
    </location>
</feature>
<dbReference type="RefSeq" id="WP_166953809.1">
    <property type="nucleotide sequence ID" value="NZ_JAASQI010000006.1"/>
</dbReference>
<dbReference type="CDD" id="cd08566">
    <property type="entry name" value="GDPD_AtGDE_like"/>
    <property type="match status" value="1"/>
</dbReference>
<dbReference type="InterPro" id="IPR017946">
    <property type="entry name" value="PLC-like_Pdiesterase_TIM-brl"/>
</dbReference>
<dbReference type="InterPro" id="IPR001343">
    <property type="entry name" value="Hemolysn_Ca-bd"/>
</dbReference>
<dbReference type="InterPro" id="IPR030395">
    <property type="entry name" value="GP_PDE_dom"/>
</dbReference>
<dbReference type="PANTHER" id="PTHR46320:SF1">
    <property type="entry name" value="GLYCEROPHOSPHODIESTER PHOSPHODIESTERASE 1"/>
    <property type="match status" value="1"/>
</dbReference>
<keyword evidence="3" id="KW-1185">Reference proteome</keyword>
<dbReference type="EMBL" id="JAASQI010000006">
    <property type="protein sequence ID" value="NIJ58950.1"/>
    <property type="molecule type" value="Genomic_DNA"/>
</dbReference>
<gene>
    <name evidence="2" type="ORF">FHS82_002805</name>
</gene>
<dbReference type="InterPro" id="IPR011049">
    <property type="entry name" value="Serralysin-like_metalloprot_C"/>
</dbReference>
<dbReference type="Gene3D" id="2.150.10.10">
    <property type="entry name" value="Serralysin-like metalloprotease, C-terminal"/>
    <property type="match status" value="1"/>
</dbReference>
<accession>A0ABX0V3Z2</accession>